<dbReference type="Proteomes" id="UP000219072">
    <property type="component" value="Unassembled WGS sequence"/>
</dbReference>
<proteinExistence type="predicted"/>
<evidence type="ECO:0000256" key="1">
    <source>
        <dbReference type="SAM" id="MobiDB-lite"/>
    </source>
</evidence>
<accession>A0A286DV99</accession>
<evidence type="ECO:0008006" key="4">
    <source>
        <dbReference type="Google" id="ProtNLM"/>
    </source>
</evidence>
<evidence type="ECO:0000313" key="2">
    <source>
        <dbReference type="EMBL" id="SOD62560.1"/>
    </source>
</evidence>
<reference evidence="2 3" key="1">
    <citation type="submission" date="2017-09" db="EMBL/GenBank/DDBJ databases">
        <authorList>
            <person name="Ehlers B."/>
            <person name="Leendertz F.H."/>
        </authorList>
    </citation>
    <scope>NUCLEOTIDE SEQUENCE [LARGE SCALE GENOMIC DNA]</scope>
    <source>
        <strain evidence="2 3">CGMCC 4.7095</strain>
    </source>
</reference>
<gene>
    <name evidence="2" type="ORF">SAMN06297387_106137</name>
</gene>
<evidence type="ECO:0000313" key="3">
    <source>
        <dbReference type="Proteomes" id="UP000219072"/>
    </source>
</evidence>
<protein>
    <recommendedName>
        <fullName evidence="4">Enoyl reductase</fullName>
    </recommendedName>
</protein>
<sequence>MLSTSGPRRPYARRFVASLLGGGLLLAIPLLPAPRAAAEEENRGRFNDHTENTFGEGGDDGELAAGAGIIITTSGGGTNGGTISSVDTSWTPPPCYYAPTYTPTEFKEHFQEYVNGTPLHSGKGEAVRMHEEAYGEDSEYNDHNLDREGEGMWWTGVINTASDDHEGKLACNEPTFWVDFGDAPPDIPGVPTPEMLAELAYAQTRVPPTEIEWNPDGTQTVNLATWIWLDPTDFQPVEVTAQVEGYDIWATTHAEPTALSLDAGTGDATLHPASGICPTGDGGAIGRPHPGGETDQAPPCGITYLRATHGTGPFSLAAGLTWSVAWEGSGGTGGDLPDGTYGTEQDVEVQEIQTIVR</sequence>
<organism evidence="2 3">
    <name type="scientific">Streptomyces zhaozhouensis</name>
    <dbReference type="NCBI Taxonomy" id="1300267"/>
    <lineage>
        <taxon>Bacteria</taxon>
        <taxon>Bacillati</taxon>
        <taxon>Actinomycetota</taxon>
        <taxon>Actinomycetes</taxon>
        <taxon>Kitasatosporales</taxon>
        <taxon>Streptomycetaceae</taxon>
        <taxon>Streptomyces</taxon>
    </lineage>
</organism>
<dbReference type="OrthoDB" id="4072449at2"/>
<feature type="compositionally biased region" description="Basic and acidic residues" evidence="1">
    <location>
        <begin position="40"/>
        <end position="51"/>
    </location>
</feature>
<keyword evidence="3" id="KW-1185">Reference proteome</keyword>
<feature type="region of interest" description="Disordered" evidence="1">
    <location>
        <begin position="40"/>
        <end position="59"/>
    </location>
</feature>
<dbReference type="RefSeq" id="WP_097231032.1">
    <property type="nucleotide sequence ID" value="NZ_OCNE01000006.1"/>
</dbReference>
<name>A0A286DV99_9ACTN</name>
<dbReference type="EMBL" id="OCNE01000006">
    <property type="protein sequence ID" value="SOD62560.1"/>
    <property type="molecule type" value="Genomic_DNA"/>
</dbReference>
<dbReference type="AlphaFoldDB" id="A0A286DV99"/>